<evidence type="ECO:0000259" key="1">
    <source>
        <dbReference type="PROSITE" id="PS00028"/>
    </source>
</evidence>
<dbReference type="GeneID" id="106537035"/>
<accession>A0A2I4DC98</accession>
<dbReference type="RefSeq" id="XP_013889855.1">
    <property type="nucleotide sequence ID" value="XM_014034401.1"/>
</dbReference>
<proteinExistence type="predicted"/>
<dbReference type="OrthoDB" id="10044445at2759"/>
<organism evidence="2 3">
    <name type="scientific">Austrofundulus limnaeus</name>
    <name type="common">Annual killifish</name>
    <dbReference type="NCBI Taxonomy" id="52670"/>
    <lineage>
        <taxon>Eukaryota</taxon>
        <taxon>Metazoa</taxon>
        <taxon>Chordata</taxon>
        <taxon>Craniata</taxon>
        <taxon>Vertebrata</taxon>
        <taxon>Euteleostomi</taxon>
        <taxon>Actinopterygii</taxon>
        <taxon>Neopterygii</taxon>
        <taxon>Teleostei</taxon>
        <taxon>Neoteleostei</taxon>
        <taxon>Acanthomorphata</taxon>
        <taxon>Ovalentaria</taxon>
        <taxon>Atherinomorphae</taxon>
        <taxon>Cyprinodontiformes</taxon>
        <taxon>Rivulidae</taxon>
        <taxon>Austrofundulus</taxon>
    </lineage>
</organism>
<dbReference type="SMART" id="SM00355">
    <property type="entry name" value="ZnF_C2H2"/>
    <property type="match status" value="4"/>
</dbReference>
<keyword evidence="2" id="KW-1185">Reference proteome</keyword>
<dbReference type="Proteomes" id="UP000192220">
    <property type="component" value="Unplaced"/>
</dbReference>
<name>A0A2I4DC98_AUSLI</name>
<gene>
    <name evidence="3" type="primary">LOC106537035</name>
</gene>
<dbReference type="InterPro" id="IPR013087">
    <property type="entry name" value="Znf_C2H2_type"/>
</dbReference>
<feature type="domain" description="C2H2-type" evidence="1">
    <location>
        <begin position="34"/>
        <end position="56"/>
    </location>
</feature>
<dbReference type="AlphaFoldDB" id="A0A2I4DC98"/>
<protein>
    <submittedName>
        <fullName evidence="3">Uncharacterized protein LOC106537035</fullName>
    </submittedName>
</protein>
<reference evidence="3" key="1">
    <citation type="submission" date="2025-08" db="UniProtKB">
        <authorList>
            <consortium name="RefSeq"/>
        </authorList>
    </citation>
    <scope>IDENTIFICATION</scope>
</reference>
<evidence type="ECO:0000313" key="2">
    <source>
        <dbReference type="Proteomes" id="UP000192220"/>
    </source>
</evidence>
<dbReference type="PROSITE" id="PS00028">
    <property type="entry name" value="ZINC_FINGER_C2H2_1"/>
    <property type="match status" value="1"/>
</dbReference>
<sequence>MKWICKFCSFVSYNERTIVTHYKDNHRGRQGLSCIYSNCLTVLKSHVDFAKHIKEHKRSHPVAKLRCELCNFSSPTNIKQYFLHLKRHLRTRETVNCPFAGCSFKSRVISTFTAHKSRYHHAAAFVDFKPDLVVKCHSEVVVNDEDFDELVSSDSLLPEPEVQTVQNSIQRRIASLLLRLQAVLHVSQSAIQEIVDELFDVGECAGQITRDKIENILKVHNCSSEDLTASLTEALQSANPLTLLSREGPLGTEFKRQSFYRQNFTVIEPVEYVLNRHKKSHTVVYVPILTLLSEILKRDEVLNELRLNRSEQSGQYKSCLDGDYFKRNQILSHEDVSLCITLYIDDFEVFLDAAIRQAILNKFSSVDTVGLTPHIFLNGTKYSKGMILSTGSTSGLPNFGQILEVCIVLESNVCFIIEPFTSHYVEYLRSYHLVKKNPPECLLVKPEDLNDYLPLVSYFIRGRLLVTPKTFLLK</sequence>
<dbReference type="InParanoid" id="A0A2I4DC98"/>
<evidence type="ECO:0000313" key="3">
    <source>
        <dbReference type="RefSeq" id="XP_013889855.1"/>
    </source>
</evidence>
<dbReference type="KEGG" id="alim:106537035"/>